<sequence length="121" mass="13018">ASGLKDAGAEKAASSDAKMLERFQACDVASGTFKYVQVHAIASDGTRKVIVRSAPGAYHADVAELLCQALQDKDLQYEIPGGGRIRRDDDAKEIEIYGHSKATQVFGFRCEQAVGTIMILV</sequence>
<comment type="caution">
    <text evidence="7">The sequence shown here is derived from an EMBL/GenBank/DDBJ whole genome shotgun (WGS) entry which is preliminary data.</text>
</comment>
<protein>
    <submittedName>
        <fullName evidence="7">JanA protein</fullName>
    </submittedName>
</protein>
<dbReference type="Gene3D" id="3.50.20.20">
    <property type="entry name" value="Janus/Ocnus"/>
    <property type="match status" value="1"/>
</dbReference>
<dbReference type="PANTHER" id="PTHR12258">
    <property type="entry name" value="JANUS-A/JANUS-B"/>
    <property type="match status" value="1"/>
</dbReference>
<dbReference type="GO" id="GO:0005829">
    <property type="term" value="C:cytosol"/>
    <property type="evidence" value="ECO:0007669"/>
    <property type="project" value="TreeGrafter"/>
</dbReference>
<dbReference type="GO" id="GO:0101006">
    <property type="term" value="F:protein histidine phosphatase activity"/>
    <property type="evidence" value="ECO:0007669"/>
    <property type="project" value="TreeGrafter"/>
</dbReference>
<organism evidence="7 8">
    <name type="scientific">Symbiodinium pilosum</name>
    <name type="common">Dinoflagellate</name>
    <dbReference type="NCBI Taxonomy" id="2952"/>
    <lineage>
        <taxon>Eukaryota</taxon>
        <taxon>Sar</taxon>
        <taxon>Alveolata</taxon>
        <taxon>Dinophyceae</taxon>
        <taxon>Suessiales</taxon>
        <taxon>Symbiodiniaceae</taxon>
        <taxon>Symbiodinium</taxon>
    </lineage>
</organism>
<reference evidence="7" key="1">
    <citation type="submission" date="2021-02" db="EMBL/GenBank/DDBJ databases">
        <authorList>
            <person name="Dougan E. K."/>
            <person name="Rhodes N."/>
            <person name="Thang M."/>
            <person name="Chan C."/>
        </authorList>
    </citation>
    <scope>NUCLEOTIDE SEQUENCE</scope>
</reference>
<dbReference type="GO" id="GO:0030154">
    <property type="term" value="P:cell differentiation"/>
    <property type="evidence" value="ECO:0007669"/>
    <property type="project" value="UniProtKB-KW"/>
</dbReference>
<dbReference type="GO" id="GO:0007548">
    <property type="term" value="P:sex differentiation"/>
    <property type="evidence" value="ECO:0007669"/>
    <property type="project" value="UniProtKB-KW"/>
</dbReference>
<feature type="active site" description="Proton acceptor" evidence="5">
    <location>
        <position position="59"/>
    </location>
</feature>
<evidence type="ECO:0000256" key="6">
    <source>
        <dbReference type="PIRSR" id="PIRSR607702-2"/>
    </source>
</evidence>
<dbReference type="Pfam" id="PF05005">
    <property type="entry name" value="Ocnus"/>
    <property type="match status" value="1"/>
</dbReference>
<evidence type="ECO:0000256" key="1">
    <source>
        <dbReference type="ARBA" id="ARBA00002508"/>
    </source>
</evidence>
<evidence type="ECO:0000256" key="3">
    <source>
        <dbReference type="ARBA" id="ARBA00022782"/>
    </source>
</evidence>
<comment type="similarity">
    <text evidence="2">Belongs to the janus family.</text>
</comment>
<dbReference type="AlphaFoldDB" id="A0A812MFK0"/>
<dbReference type="EMBL" id="CAJNIZ010007127">
    <property type="protein sequence ID" value="CAE7255481.1"/>
    <property type="molecule type" value="Genomic_DNA"/>
</dbReference>
<feature type="binding site" evidence="6">
    <location>
        <position position="34"/>
    </location>
    <ligand>
        <name>substrate</name>
    </ligand>
</feature>
<gene>
    <name evidence="7" type="primary">janA</name>
    <name evidence="7" type="ORF">SPIL2461_LOCUS5136</name>
</gene>
<keyword evidence="3" id="KW-0221">Differentiation</keyword>
<evidence type="ECO:0000313" key="8">
    <source>
        <dbReference type="Proteomes" id="UP000649617"/>
    </source>
</evidence>
<feature type="non-terminal residue" evidence="7">
    <location>
        <position position="121"/>
    </location>
</feature>
<keyword evidence="4" id="KW-0726">Sexual differentiation</keyword>
<dbReference type="SUPFAM" id="SSF143724">
    <property type="entry name" value="PHP14-like"/>
    <property type="match status" value="1"/>
</dbReference>
<dbReference type="InterPro" id="IPR007702">
    <property type="entry name" value="Janus"/>
</dbReference>
<dbReference type="InterPro" id="IPR038596">
    <property type="entry name" value="Janus_sf"/>
</dbReference>
<proteinExistence type="inferred from homology"/>
<dbReference type="PANTHER" id="PTHR12258:SF5">
    <property type="entry name" value="BCDNA.GH02250-RELATED"/>
    <property type="match status" value="1"/>
</dbReference>
<comment type="function">
    <text evidence="1">JanA and janB regulate somatic sex differentiation.</text>
</comment>
<dbReference type="OrthoDB" id="10249612at2759"/>
<evidence type="ECO:0000313" key="7">
    <source>
        <dbReference type="EMBL" id="CAE7255481.1"/>
    </source>
</evidence>
<name>A0A812MFK0_SYMPI</name>
<evidence type="ECO:0000256" key="2">
    <source>
        <dbReference type="ARBA" id="ARBA00010971"/>
    </source>
</evidence>
<keyword evidence="8" id="KW-1185">Reference proteome</keyword>
<accession>A0A812MFK0</accession>
<evidence type="ECO:0000256" key="5">
    <source>
        <dbReference type="PIRSR" id="PIRSR607702-1"/>
    </source>
</evidence>
<dbReference type="Proteomes" id="UP000649617">
    <property type="component" value="Unassembled WGS sequence"/>
</dbReference>
<evidence type="ECO:0000256" key="4">
    <source>
        <dbReference type="ARBA" id="ARBA00022928"/>
    </source>
</evidence>